<dbReference type="InterPro" id="IPR036640">
    <property type="entry name" value="ABC1_TM_sf"/>
</dbReference>
<dbReference type="GO" id="GO:0005886">
    <property type="term" value="C:plasma membrane"/>
    <property type="evidence" value="ECO:0007669"/>
    <property type="project" value="UniProtKB-SubCell"/>
</dbReference>
<protein>
    <submittedName>
        <fullName evidence="15">Multidrug ABC transporter permease</fullName>
    </submittedName>
</protein>
<feature type="compositionally biased region" description="Pro residues" evidence="11">
    <location>
        <begin position="662"/>
        <end position="675"/>
    </location>
</feature>
<dbReference type="InterPro" id="IPR039421">
    <property type="entry name" value="Type_1_exporter"/>
</dbReference>
<dbReference type="PANTHER" id="PTHR43394">
    <property type="entry name" value="ATP-DEPENDENT PERMEASE MDL1, MITOCHONDRIAL"/>
    <property type="match status" value="1"/>
</dbReference>
<evidence type="ECO:0000256" key="9">
    <source>
        <dbReference type="ARBA" id="ARBA00023136"/>
    </source>
</evidence>
<dbReference type="PROSITE" id="PS50929">
    <property type="entry name" value="ABC_TM1F"/>
    <property type="match status" value="1"/>
</dbReference>
<comment type="subcellular location">
    <subcellularLocation>
        <location evidence="1">Cell inner membrane</location>
        <topology evidence="1">Multi-pass membrane protein</topology>
    </subcellularLocation>
</comment>
<keyword evidence="7" id="KW-0067">ATP-binding</keyword>
<evidence type="ECO:0000256" key="1">
    <source>
        <dbReference type="ARBA" id="ARBA00004429"/>
    </source>
</evidence>
<keyword evidence="5 12" id="KW-0812">Transmembrane</keyword>
<feature type="region of interest" description="Disordered" evidence="11">
    <location>
        <begin position="660"/>
        <end position="692"/>
    </location>
</feature>
<evidence type="ECO:0000313" key="15">
    <source>
        <dbReference type="EMBL" id="GIJ60420.1"/>
    </source>
</evidence>
<dbReference type="EMBL" id="BOPG01000054">
    <property type="protein sequence ID" value="GIJ60420.1"/>
    <property type="molecule type" value="Genomic_DNA"/>
</dbReference>
<feature type="compositionally biased region" description="Pro residues" evidence="11">
    <location>
        <begin position="19"/>
        <end position="28"/>
    </location>
</feature>
<dbReference type="SUPFAM" id="SSF52540">
    <property type="entry name" value="P-loop containing nucleoside triphosphate hydrolases"/>
    <property type="match status" value="1"/>
</dbReference>
<feature type="domain" description="ABC transporter" evidence="13">
    <location>
        <begin position="411"/>
        <end position="651"/>
    </location>
</feature>
<dbReference type="Gene3D" id="1.20.1560.10">
    <property type="entry name" value="ABC transporter type 1, transmembrane domain"/>
    <property type="match status" value="1"/>
</dbReference>
<dbReference type="InterPro" id="IPR027417">
    <property type="entry name" value="P-loop_NTPase"/>
</dbReference>
<comment type="similarity">
    <text evidence="10">Belongs to the ABC transporter superfamily. Siderophore-Fe(3+) uptake transporter (SIUT) (TC 3.A.1.21) family.</text>
</comment>
<keyword evidence="9 12" id="KW-0472">Membrane</keyword>
<feature type="transmembrane region" description="Helical" evidence="12">
    <location>
        <begin position="64"/>
        <end position="87"/>
    </location>
</feature>
<sequence>MFRPGAGTSVAASGLTGPPDIPEPPPPAKVHGVRPRLRRARETITGTLCGVPRVFALAWRSGPWLTAGMMVTTLIGGLLPTATAYIAKLLMDAVVEAIRTHGAPVVPLSPLDLPGLPPGPPMTPTQKIVAVAAIQFGVLAFTALSNAVANTSRQLLQERVTRTIRVQIMEHANRLDLAFFEGSTSYDLLRQAREEAPMRPVSMINGAFGLVQTSITFATMVALLAAINPLLTVAALLAPIPAFVSEFRYSTRGFTLMLWFSPIARRMEYLSSLVTTDTYAKEVKLFGVGGYFVDRYRMLADVYYDRQRRLTVGRNFRGVVWGLISTLVSSLIYLYIALRAVAGELTLGDLALYTAAATSVQTSVQGLFTGVSGMYENNLYLESLYRLLNTNATITRPADPRPMPTPLRGHVVFDDVSFSYPGSDHPALSGVSFEIPPGQTVAVVGRNGAGKSTLLKLLCRLYDPTGGRILLDGVDLRDLDPDALRRAIGGIFQDYVTYQATAGENIGLGDLAHLTDAERIAEAARRGGAAPLVDELADRYDTPLGRWFDQGVNLSGGQWQKIALSRAFIRDSPILVLDEPTSALDAQAEHDLFARLRELARGRTALYISHRFSTVRQADRIVLLRDGRLVEDGGHEELMRTGGEYARLFSLQAAAYVDGAEPAPPVHPNGGPPARPAHGALPRREMPPGPRF</sequence>
<evidence type="ECO:0000256" key="4">
    <source>
        <dbReference type="ARBA" id="ARBA00022519"/>
    </source>
</evidence>
<evidence type="ECO:0000256" key="12">
    <source>
        <dbReference type="SAM" id="Phobius"/>
    </source>
</evidence>
<dbReference type="PROSITE" id="PS50893">
    <property type="entry name" value="ABC_TRANSPORTER_2"/>
    <property type="match status" value="1"/>
</dbReference>
<dbReference type="AlphaFoldDB" id="A0A8J3ZEP4"/>
<evidence type="ECO:0000256" key="6">
    <source>
        <dbReference type="ARBA" id="ARBA00022741"/>
    </source>
</evidence>
<dbReference type="SMART" id="SM00382">
    <property type="entry name" value="AAA"/>
    <property type="match status" value="1"/>
</dbReference>
<dbReference type="Pfam" id="PF00005">
    <property type="entry name" value="ABC_tran"/>
    <property type="match status" value="1"/>
</dbReference>
<evidence type="ECO:0000256" key="5">
    <source>
        <dbReference type="ARBA" id="ARBA00022692"/>
    </source>
</evidence>
<evidence type="ECO:0000313" key="16">
    <source>
        <dbReference type="Proteomes" id="UP000612585"/>
    </source>
</evidence>
<organism evidence="15 16">
    <name type="scientific">Virgisporangium aurantiacum</name>
    <dbReference type="NCBI Taxonomy" id="175570"/>
    <lineage>
        <taxon>Bacteria</taxon>
        <taxon>Bacillati</taxon>
        <taxon>Actinomycetota</taxon>
        <taxon>Actinomycetes</taxon>
        <taxon>Micromonosporales</taxon>
        <taxon>Micromonosporaceae</taxon>
        <taxon>Virgisporangium</taxon>
    </lineage>
</organism>
<proteinExistence type="inferred from homology"/>
<dbReference type="InterPro" id="IPR003439">
    <property type="entry name" value="ABC_transporter-like_ATP-bd"/>
</dbReference>
<dbReference type="FunFam" id="3.40.50.300:FF:000221">
    <property type="entry name" value="Multidrug ABC transporter ATP-binding protein"/>
    <property type="match status" value="1"/>
</dbReference>
<reference evidence="15" key="1">
    <citation type="submission" date="2021-01" db="EMBL/GenBank/DDBJ databases">
        <title>Whole genome shotgun sequence of Virgisporangium aurantiacum NBRC 16421.</title>
        <authorList>
            <person name="Komaki H."/>
            <person name="Tamura T."/>
        </authorList>
    </citation>
    <scope>NUCLEOTIDE SEQUENCE</scope>
    <source>
        <strain evidence="15">NBRC 16421</strain>
    </source>
</reference>
<evidence type="ECO:0000256" key="11">
    <source>
        <dbReference type="SAM" id="MobiDB-lite"/>
    </source>
</evidence>
<keyword evidence="2" id="KW-0813">Transport</keyword>
<dbReference type="SUPFAM" id="SSF90123">
    <property type="entry name" value="ABC transporter transmembrane region"/>
    <property type="match status" value="1"/>
</dbReference>
<evidence type="ECO:0000256" key="3">
    <source>
        <dbReference type="ARBA" id="ARBA00022475"/>
    </source>
</evidence>
<dbReference type="GO" id="GO:0016887">
    <property type="term" value="F:ATP hydrolysis activity"/>
    <property type="evidence" value="ECO:0007669"/>
    <property type="project" value="InterPro"/>
</dbReference>
<dbReference type="PANTHER" id="PTHR43394:SF1">
    <property type="entry name" value="ATP-BINDING CASSETTE SUB-FAMILY B MEMBER 10, MITOCHONDRIAL"/>
    <property type="match status" value="1"/>
</dbReference>
<dbReference type="GO" id="GO:0005524">
    <property type="term" value="F:ATP binding"/>
    <property type="evidence" value="ECO:0007669"/>
    <property type="project" value="UniProtKB-KW"/>
</dbReference>
<evidence type="ECO:0000256" key="2">
    <source>
        <dbReference type="ARBA" id="ARBA00022448"/>
    </source>
</evidence>
<keyword evidence="16" id="KW-1185">Reference proteome</keyword>
<dbReference type="Gene3D" id="3.40.50.300">
    <property type="entry name" value="P-loop containing nucleotide triphosphate hydrolases"/>
    <property type="match status" value="1"/>
</dbReference>
<keyword evidence="8 12" id="KW-1133">Transmembrane helix</keyword>
<dbReference type="InterPro" id="IPR003593">
    <property type="entry name" value="AAA+_ATPase"/>
</dbReference>
<dbReference type="InterPro" id="IPR017871">
    <property type="entry name" value="ABC_transporter-like_CS"/>
</dbReference>
<comment type="caution">
    <text evidence="15">The sequence shown here is derived from an EMBL/GenBank/DDBJ whole genome shotgun (WGS) entry which is preliminary data.</text>
</comment>
<name>A0A8J3ZEP4_9ACTN</name>
<keyword evidence="3" id="KW-1003">Cell membrane</keyword>
<gene>
    <name evidence="15" type="ORF">Vau01_079360</name>
</gene>
<feature type="transmembrane region" description="Helical" evidence="12">
    <location>
        <begin position="316"/>
        <end position="336"/>
    </location>
</feature>
<keyword evidence="6" id="KW-0547">Nucleotide-binding</keyword>
<feature type="domain" description="ABC transmembrane type-1" evidence="14">
    <location>
        <begin position="67"/>
        <end position="376"/>
    </location>
</feature>
<keyword evidence="4" id="KW-0997">Cell inner membrane</keyword>
<feature type="transmembrane region" description="Helical" evidence="12">
    <location>
        <begin position="203"/>
        <end position="224"/>
    </location>
</feature>
<dbReference type="RefSeq" id="WP_204004704.1">
    <property type="nucleotide sequence ID" value="NZ_BOPG01000054.1"/>
</dbReference>
<dbReference type="Proteomes" id="UP000612585">
    <property type="component" value="Unassembled WGS sequence"/>
</dbReference>
<dbReference type="Pfam" id="PF00664">
    <property type="entry name" value="ABC_membrane"/>
    <property type="match status" value="1"/>
</dbReference>
<dbReference type="InterPro" id="IPR011527">
    <property type="entry name" value="ABC1_TM_dom"/>
</dbReference>
<feature type="region of interest" description="Disordered" evidence="11">
    <location>
        <begin position="1"/>
        <end position="35"/>
    </location>
</feature>
<dbReference type="PROSITE" id="PS00211">
    <property type="entry name" value="ABC_TRANSPORTER_1"/>
    <property type="match status" value="1"/>
</dbReference>
<evidence type="ECO:0000256" key="10">
    <source>
        <dbReference type="ARBA" id="ARBA00023455"/>
    </source>
</evidence>
<evidence type="ECO:0000259" key="13">
    <source>
        <dbReference type="PROSITE" id="PS50893"/>
    </source>
</evidence>
<accession>A0A8J3ZEP4</accession>
<evidence type="ECO:0000256" key="8">
    <source>
        <dbReference type="ARBA" id="ARBA00022989"/>
    </source>
</evidence>
<dbReference type="GO" id="GO:0015421">
    <property type="term" value="F:ABC-type oligopeptide transporter activity"/>
    <property type="evidence" value="ECO:0007669"/>
    <property type="project" value="TreeGrafter"/>
</dbReference>
<feature type="transmembrane region" description="Helical" evidence="12">
    <location>
        <begin position="230"/>
        <end position="249"/>
    </location>
</feature>
<evidence type="ECO:0000259" key="14">
    <source>
        <dbReference type="PROSITE" id="PS50929"/>
    </source>
</evidence>
<evidence type="ECO:0000256" key="7">
    <source>
        <dbReference type="ARBA" id="ARBA00022840"/>
    </source>
</evidence>
<feature type="transmembrane region" description="Helical" evidence="12">
    <location>
        <begin position="128"/>
        <end position="149"/>
    </location>
</feature>